<dbReference type="PROSITE" id="PS01305">
    <property type="entry name" value="MOAA_NIFB_PQQE"/>
    <property type="match status" value="1"/>
</dbReference>
<comment type="caution">
    <text evidence="8">The sequence shown here is derived from an EMBL/GenBank/DDBJ whole genome shotgun (WGS) entry which is preliminary data.</text>
</comment>
<reference evidence="8 9" key="1">
    <citation type="submission" date="2016-09" db="EMBL/GenBank/DDBJ databases">
        <title>Complete genome of Desulfosporosinus sp. OL.</title>
        <authorList>
            <person name="Mardanov A."/>
            <person name="Beletsky A."/>
            <person name="Panova A."/>
            <person name="Karnachuk O."/>
            <person name="Ravin N."/>
        </authorList>
    </citation>
    <scope>NUCLEOTIDE SEQUENCE [LARGE SCALE GENOMIC DNA]</scope>
    <source>
        <strain evidence="8 9">OL</strain>
    </source>
</reference>
<evidence type="ECO:0000256" key="5">
    <source>
        <dbReference type="ARBA" id="ARBA00023004"/>
    </source>
</evidence>
<dbReference type="GO" id="GO:0061798">
    <property type="term" value="F:GTP 3',8'-cyclase activity"/>
    <property type="evidence" value="ECO:0007669"/>
    <property type="project" value="TreeGrafter"/>
</dbReference>
<keyword evidence="4" id="KW-0479">Metal-binding</keyword>
<dbReference type="STRING" id="1888891.DSOL_1035"/>
<keyword evidence="5" id="KW-0408">Iron</keyword>
<dbReference type="GO" id="GO:0051539">
    <property type="term" value="F:4 iron, 4 sulfur cluster binding"/>
    <property type="evidence" value="ECO:0007669"/>
    <property type="project" value="UniProtKB-KW"/>
</dbReference>
<evidence type="ECO:0000256" key="2">
    <source>
        <dbReference type="ARBA" id="ARBA00022485"/>
    </source>
</evidence>
<gene>
    <name evidence="8" type="ORF">DSOL_1035</name>
</gene>
<dbReference type="PANTHER" id="PTHR22960">
    <property type="entry name" value="MOLYBDOPTERIN COFACTOR SYNTHESIS PROTEIN A"/>
    <property type="match status" value="1"/>
</dbReference>
<keyword evidence="6" id="KW-0411">Iron-sulfur</keyword>
<evidence type="ECO:0000256" key="3">
    <source>
        <dbReference type="ARBA" id="ARBA00022691"/>
    </source>
</evidence>
<evidence type="ECO:0000256" key="4">
    <source>
        <dbReference type="ARBA" id="ARBA00022723"/>
    </source>
</evidence>
<dbReference type="InterPro" id="IPR050105">
    <property type="entry name" value="MoCo_biosynth_MoaA/MoaC"/>
</dbReference>
<dbReference type="AlphaFoldDB" id="A0A1Q8QZZ7"/>
<dbReference type="EMBL" id="MLBF01000005">
    <property type="protein sequence ID" value="OLN32924.1"/>
    <property type="molecule type" value="Genomic_DNA"/>
</dbReference>
<dbReference type="GO" id="GO:0006777">
    <property type="term" value="P:Mo-molybdopterin cofactor biosynthetic process"/>
    <property type="evidence" value="ECO:0007669"/>
    <property type="project" value="UniProtKB-KW"/>
</dbReference>
<keyword evidence="9" id="KW-1185">Reference proteome</keyword>
<dbReference type="InterPro" id="IPR058240">
    <property type="entry name" value="rSAM_sf"/>
</dbReference>
<evidence type="ECO:0000256" key="7">
    <source>
        <dbReference type="ARBA" id="ARBA00023150"/>
    </source>
</evidence>
<proteinExistence type="predicted"/>
<keyword evidence="7" id="KW-0501">Molybdenum cofactor biosynthesis</keyword>
<accession>A0A1Q8QZZ7</accession>
<dbReference type="Gene3D" id="3.20.20.70">
    <property type="entry name" value="Aldolase class I"/>
    <property type="match status" value="1"/>
</dbReference>
<name>A0A1Q8QZZ7_9FIRM</name>
<sequence length="44" mass="5445">MQDQFQRKIDYLIISVTDRCNLRCKYCMPVEIYSGRKDRYENHD</sequence>
<dbReference type="GO" id="GO:0046872">
    <property type="term" value="F:metal ion binding"/>
    <property type="evidence" value="ECO:0007669"/>
    <property type="project" value="UniProtKB-KW"/>
</dbReference>
<keyword evidence="3" id="KW-0949">S-adenosyl-L-methionine</keyword>
<dbReference type="SUPFAM" id="SSF102114">
    <property type="entry name" value="Radical SAM enzymes"/>
    <property type="match status" value="1"/>
</dbReference>
<keyword evidence="2" id="KW-0004">4Fe-4S</keyword>
<evidence type="ECO:0000256" key="6">
    <source>
        <dbReference type="ARBA" id="ARBA00023014"/>
    </source>
</evidence>
<dbReference type="Proteomes" id="UP000186102">
    <property type="component" value="Unassembled WGS sequence"/>
</dbReference>
<dbReference type="GO" id="GO:0061799">
    <property type="term" value="F:cyclic pyranopterin monophosphate synthase activity"/>
    <property type="evidence" value="ECO:0007669"/>
    <property type="project" value="TreeGrafter"/>
</dbReference>
<evidence type="ECO:0000313" key="9">
    <source>
        <dbReference type="Proteomes" id="UP000186102"/>
    </source>
</evidence>
<evidence type="ECO:0000256" key="1">
    <source>
        <dbReference type="ARBA" id="ARBA00001966"/>
    </source>
</evidence>
<evidence type="ECO:0000313" key="8">
    <source>
        <dbReference type="EMBL" id="OLN32924.1"/>
    </source>
</evidence>
<organism evidence="8 9">
    <name type="scientific">Desulfosporosinus metallidurans</name>
    <dbReference type="NCBI Taxonomy" id="1888891"/>
    <lineage>
        <taxon>Bacteria</taxon>
        <taxon>Bacillati</taxon>
        <taxon>Bacillota</taxon>
        <taxon>Clostridia</taxon>
        <taxon>Eubacteriales</taxon>
        <taxon>Desulfitobacteriaceae</taxon>
        <taxon>Desulfosporosinus</taxon>
    </lineage>
</organism>
<dbReference type="InterPro" id="IPR013785">
    <property type="entry name" value="Aldolase_TIM"/>
</dbReference>
<comment type="cofactor">
    <cofactor evidence="1">
        <name>[4Fe-4S] cluster</name>
        <dbReference type="ChEBI" id="CHEBI:49883"/>
    </cofactor>
</comment>
<protein>
    <submittedName>
        <fullName evidence="8">Molybdenum cofactor biosynthesis protein MoaA</fullName>
    </submittedName>
</protein>
<dbReference type="InterPro" id="IPR000385">
    <property type="entry name" value="MoaA_NifB_PqqE_Fe-S-bd_CS"/>
</dbReference>
<dbReference type="PANTHER" id="PTHR22960:SF0">
    <property type="entry name" value="MOLYBDENUM COFACTOR BIOSYNTHESIS PROTEIN 1"/>
    <property type="match status" value="1"/>
</dbReference>